<dbReference type="Proteomes" id="UP000792457">
    <property type="component" value="Unassembled WGS sequence"/>
</dbReference>
<keyword evidence="3" id="KW-1185">Reference proteome</keyword>
<evidence type="ECO:0000313" key="3">
    <source>
        <dbReference type="Proteomes" id="UP000792457"/>
    </source>
</evidence>
<dbReference type="Gene3D" id="3.30.230.10">
    <property type="match status" value="1"/>
</dbReference>
<reference evidence="2" key="2">
    <citation type="submission" date="2017-10" db="EMBL/GenBank/DDBJ databases">
        <title>Ladona fulva Genome sequencing and assembly.</title>
        <authorList>
            <person name="Murali S."/>
            <person name="Richards S."/>
            <person name="Bandaranaike D."/>
            <person name="Bellair M."/>
            <person name="Blankenburg K."/>
            <person name="Chao H."/>
            <person name="Dinh H."/>
            <person name="Doddapaneni H."/>
            <person name="Dugan-Rocha S."/>
            <person name="Elkadiri S."/>
            <person name="Gnanaolivu R."/>
            <person name="Hernandez B."/>
            <person name="Skinner E."/>
            <person name="Javaid M."/>
            <person name="Lee S."/>
            <person name="Li M."/>
            <person name="Ming W."/>
            <person name="Munidasa M."/>
            <person name="Muniz J."/>
            <person name="Nguyen L."/>
            <person name="Hughes D."/>
            <person name="Osuji N."/>
            <person name="Pu L.-L."/>
            <person name="Puazo M."/>
            <person name="Qu C."/>
            <person name="Quiroz J."/>
            <person name="Raj R."/>
            <person name="Weissenberger G."/>
            <person name="Xin Y."/>
            <person name="Zou X."/>
            <person name="Han Y."/>
            <person name="Worley K."/>
            <person name="Muzny D."/>
            <person name="Gibbs R."/>
        </authorList>
    </citation>
    <scope>NUCLEOTIDE SEQUENCE</scope>
    <source>
        <strain evidence="2">Sampled in the wild</strain>
    </source>
</reference>
<dbReference type="SMART" id="SM01340">
    <property type="entry name" value="DNA_mis_repair"/>
    <property type="match status" value="1"/>
</dbReference>
<name>A0A8K0P7T1_LADFU</name>
<comment type="caution">
    <text evidence="2">The sequence shown here is derived from an EMBL/GenBank/DDBJ whole genome shotgun (WGS) entry which is preliminary data.</text>
</comment>
<dbReference type="EMBL" id="KZ309014">
    <property type="protein sequence ID" value="KAG8236317.1"/>
    <property type="molecule type" value="Genomic_DNA"/>
</dbReference>
<dbReference type="GO" id="GO:0005524">
    <property type="term" value="F:ATP binding"/>
    <property type="evidence" value="ECO:0007669"/>
    <property type="project" value="InterPro"/>
</dbReference>
<dbReference type="InterPro" id="IPR020568">
    <property type="entry name" value="Ribosomal_Su5_D2-typ_SF"/>
</dbReference>
<evidence type="ECO:0000313" key="2">
    <source>
        <dbReference type="EMBL" id="KAG8236317.1"/>
    </source>
</evidence>
<dbReference type="SUPFAM" id="SSF54211">
    <property type="entry name" value="Ribosomal protein S5 domain 2-like"/>
    <property type="match status" value="1"/>
</dbReference>
<accession>A0A8K0P7T1</accession>
<gene>
    <name evidence="2" type="ORF">J437_LFUL015944</name>
</gene>
<protein>
    <recommendedName>
        <fullName evidence="1">DNA mismatch repair protein S5 domain-containing protein</fullName>
    </recommendedName>
</protein>
<proteinExistence type="predicted"/>
<dbReference type="PANTHER" id="PTHR10073">
    <property type="entry name" value="DNA MISMATCH REPAIR PROTEIN MLH, PMS, MUTL"/>
    <property type="match status" value="1"/>
</dbReference>
<dbReference type="GO" id="GO:0032389">
    <property type="term" value="C:MutLalpha complex"/>
    <property type="evidence" value="ECO:0007669"/>
    <property type="project" value="TreeGrafter"/>
</dbReference>
<dbReference type="GO" id="GO:0006298">
    <property type="term" value="P:mismatch repair"/>
    <property type="evidence" value="ECO:0007669"/>
    <property type="project" value="InterPro"/>
</dbReference>
<sequence length="379" mass="42920">MTVVDFKQIEAPNEVLDEFGLKRRNSECHLNQERYEGELEGVEEKSSTVYTMSGCLSSFNEVYHQYNSNQNPFVFLNIKTDGSGVDVNVTPDKRKIFIENEKLLLATVKVLSKFSQSSSTFSTKDRQLPKRKCNTETGTRNKQPKTDEFCKAMLELSNPSGNVQNKEALDSQESGVVMVVGADHSFLKDDEKSSFLECPLEQSEEEKMLNISEKEYVMCGWSEPGSHDVVEDNNVHASEEATERDISFRSVSLGSVAVNFSFKTEASLKSYSLEQEVEINEISNNFSEQKVGEKLEIVVLDDAPAIKDCGDVNVITMSLSIADIANKCHEYEVKRKRKKFNSRRKAKFMADITPKENDTAETELQREITKEMFSKVFGY</sequence>
<dbReference type="GO" id="GO:0016887">
    <property type="term" value="F:ATP hydrolysis activity"/>
    <property type="evidence" value="ECO:0007669"/>
    <property type="project" value="InterPro"/>
</dbReference>
<dbReference type="GO" id="GO:0030983">
    <property type="term" value="F:mismatched DNA binding"/>
    <property type="evidence" value="ECO:0007669"/>
    <property type="project" value="InterPro"/>
</dbReference>
<dbReference type="GO" id="GO:0140664">
    <property type="term" value="F:ATP-dependent DNA damage sensor activity"/>
    <property type="evidence" value="ECO:0007669"/>
    <property type="project" value="InterPro"/>
</dbReference>
<feature type="domain" description="DNA mismatch repair protein S5" evidence="1">
    <location>
        <begin position="15"/>
        <end position="115"/>
    </location>
</feature>
<dbReference type="AlphaFoldDB" id="A0A8K0P7T1"/>
<organism evidence="2 3">
    <name type="scientific">Ladona fulva</name>
    <name type="common">Scarce chaser dragonfly</name>
    <name type="synonym">Libellula fulva</name>
    <dbReference type="NCBI Taxonomy" id="123851"/>
    <lineage>
        <taxon>Eukaryota</taxon>
        <taxon>Metazoa</taxon>
        <taxon>Ecdysozoa</taxon>
        <taxon>Arthropoda</taxon>
        <taxon>Hexapoda</taxon>
        <taxon>Insecta</taxon>
        <taxon>Pterygota</taxon>
        <taxon>Palaeoptera</taxon>
        <taxon>Odonata</taxon>
        <taxon>Epiprocta</taxon>
        <taxon>Anisoptera</taxon>
        <taxon>Libelluloidea</taxon>
        <taxon>Libellulidae</taxon>
        <taxon>Ladona</taxon>
    </lineage>
</organism>
<dbReference type="OrthoDB" id="10254304at2759"/>
<evidence type="ECO:0000259" key="1">
    <source>
        <dbReference type="SMART" id="SM01340"/>
    </source>
</evidence>
<dbReference type="InterPro" id="IPR038973">
    <property type="entry name" value="MutL/Mlh/Pms-like"/>
</dbReference>
<dbReference type="InterPro" id="IPR014721">
    <property type="entry name" value="Ribsml_uS5_D2-typ_fold_subgr"/>
</dbReference>
<dbReference type="PANTHER" id="PTHR10073:SF52">
    <property type="entry name" value="MISMATCH REPAIR ENDONUCLEASE PMS2"/>
    <property type="match status" value="1"/>
</dbReference>
<reference evidence="2" key="1">
    <citation type="submission" date="2013-04" db="EMBL/GenBank/DDBJ databases">
        <authorList>
            <person name="Qu J."/>
            <person name="Murali S.C."/>
            <person name="Bandaranaike D."/>
            <person name="Bellair M."/>
            <person name="Blankenburg K."/>
            <person name="Chao H."/>
            <person name="Dinh H."/>
            <person name="Doddapaneni H."/>
            <person name="Downs B."/>
            <person name="Dugan-Rocha S."/>
            <person name="Elkadiri S."/>
            <person name="Gnanaolivu R.D."/>
            <person name="Hernandez B."/>
            <person name="Javaid M."/>
            <person name="Jayaseelan J.C."/>
            <person name="Lee S."/>
            <person name="Li M."/>
            <person name="Ming W."/>
            <person name="Munidasa M."/>
            <person name="Muniz J."/>
            <person name="Nguyen L."/>
            <person name="Ongeri F."/>
            <person name="Osuji N."/>
            <person name="Pu L.-L."/>
            <person name="Puazo M."/>
            <person name="Qu C."/>
            <person name="Quiroz J."/>
            <person name="Raj R."/>
            <person name="Weissenberger G."/>
            <person name="Xin Y."/>
            <person name="Zou X."/>
            <person name="Han Y."/>
            <person name="Richards S."/>
            <person name="Worley K."/>
            <person name="Muzny D."/>
            <person name="Gibbs R."/>
        </authorList>
    </citation>
    <scope>NUCLEOTIDE SEQUENCE</scope>
    <source>
        <strain evidence="2">Sampled in the wild</strain>
    </source>
</reference>
<dbReference type="InterPro" id="IPR013507">
    <property type="entry name" value="DNA_mismatch_S5_2-like"/>
</dbReference>
<dbReference type="Pfam" id="PF01119">
    <property type="entry name" value="DNA_mis_repair"/>
    <property type="match status" value="1"/>
</dbReference>